<accession>A0A1M5HJU2</accession>
<evidence type="ECO:0000313" key="2">
    <source>
        <dbReference type="Proteomes" id="UP000184520"/>
    </source>
</evidence>
<keyword evidence="2" id="KW-1185">Reference proteome</keyword>
<evidence type="ECO:0008006" key="3">
    <source>
        <dbReference type="Google" id="ProtNLM"/>
    </source>
</evidence>
<evidence type="ECO:0000313" key="1">
    <source>
        <dbReference type="EMBL" id="SHG16161.1"/>
    </source>
</evidence>
<dbReference type="OrthoDB" id="6398223at2"/>
<dbReference type="Proteomes" id="UP000184520">
    <property type="component" value="Unassembled WGS sequence"/>
</dbReference>
<reference evidence="2" key="1">
    <citation type="submission" date="2016-11" db="EMBL/GenBank/DDBJ databases">
        <authorList>
            <person name="Varghese N."/>
            <person name="Submissions S."/>
        </authorList>
    </citation>
    <scope>NUCLEOTIDE SEQUENCE [LARGE SCALE GENOMIC DNA]</scope>
    <source>
        <strain evidence="2">CGMCC 1.8995</strain>
    </source>
</reference>
<protein>
    <recommendedName>
        <fullName evidence="3">CD-NTase associated protein 4-like DNA endonuclease domain-containing protein</fullName>
    </recommendedName>
</protein>
<gene>
    <name evidence="1" type="ORF">SAMN05216361_1500</name>
</gene>
<dbReference type="RefSeq" id="WP_073320157.1">
    <property type="nucleotide sequence ID" value="NZ_FQWD01000002.1"/>
</dbReference>
<dbReference type="EMBL" id="FQWD01000002">
    <property type="protein sequence ID" value="SHG16161.1"/>
    <property type="molecule type" value="Genomic_DNA"/>
</dbReference>
<dbReference type="STRING" id="634436.SAMN05216361_1500"/>
<sequence>MYKVIKTEANNDKASTMETKALLYLASQHQSSDIIHAYSIDCFNDVSGLCESYNIWDVQAKNEKNLRPRKIGEYLLTLFENYTSSFSNKFKEYLFFMPTLNRMYIHKDLKEYGLNNFKIEYINKIKQGLSSKVSDSKKNKISSFLDKVLFVEAVQDDGYYIEKLSQFNVSKKIKESYFQEVFKEIKHTQSSKKNSSIEGKILSAPEDALMLDRHLTYHELQTFILNRMVGFSFTDVSGIPSSLFNWLFTLKLANEDFDQSTYIRDVKSKIFRSYFDKSNEKYFWKLFEEIHLAIYEDEKANIIEILNNIKPNTIDKCYFMDQDSTLYLISIIKDGLSQHDN</sequence>
<proteinExistence type="predicted"/>
<dbReference type="AlphaFoldDB" id="A0A1M5HJU2"/>
<name>A0A1M5HJU2_9ALTE</name>
<organism evidence="1 2">
    <name type="scientific">Marisediminitalea aggregata</name>
    <dbReference type="NCBI Taxonomy" id="634436"/>
    <lineage>
        <taxon>Bacteria</taxon>
        <taxon>Pseudomonadati</taxon>
        <taxon>Pseudomonadota</taxon>
        <taxon>Gammaproteobacteria</taxon>
        <taxon>Alteromonadales</taxon>
        <taxon>Alteromonadaceae</taxon>
        <taxon>Marisediminitalea</taxon>
    </lineage>
</organism>